<dbReference type="PROSITE" id="PS51900">
    <property type="entry name" value="CB"/>
    <property type="match status" value="1"/>
</dbReference>
<keyword evidence="1" id="KW-0229">DNA integration</keyword>
<dbReference type="InterPro" id="IPR013762">
    <property type="entry name" value="Integrase-like_cat_sf"/>
</dbReference>
<dbReference type="InterPro" id="IPR004107">
    <property type="entry name" value="Integrase_SAM-like_N"/>
</dbReference>
<dbReference type="PANTHER" id="PTHR30349:SF91">
    <property type="entry name" value="INTA PROTEIN"/>
    <property type="match status" value="1"/>
</dbReference>
<dbReference type="CDD" id="cd01189">
    <property type="entry name" value="INT_ICEBs1_C_like"/>
    <property type="match status" value="1"/>
</dbReference>
<dbReference type="InterPro" id="IPR002104">
    <property type="entry name" value="Integrase_catalytic"/>
</dbReference>
<dbReference type="InterPro" id="IPR044068">
    <property type="entry name" value="CB"/>
</dbReference>
<proteinExistence type="predicted"/>
<dbReference type="AlphaFoldDB" id="A0A8J4E8R6"/>
<evidence type="ECO:0000256" key="2">
    <source>
        <dbReference type="ARBA" id="ARBA00023125"/>
    </source>
</evidence>
<accession>A0A8J4E8R6</accession>
<dbReference type="SUPFAM" id="SSF56349">
    <property type="entry name" value="DNA breaking-rejoining enzymes"/>
    <property type="match status" value="1"/>
</dbReference>
<evidence type="ECO:0000259" key="6">
    <source>
        <dbReference type="PROSITE" id="PS51898"/>
    </source>
</evidence>
<evidence type="ECO:0000256" key="1">
    <source>
        <dbReference type="ARBA" id="ARBA00022908"/>
    </source>
</evidence>
<evidence type="ECO:0000313" key="8">
    <source>
        <dbReference type="EMBL" id="GIJ65649.1"/>
    </source>
</evidence>
<evidence type="ECO:0000313" key="9">
    <source>
        <dbReference type="Proteomes" id="UP000635606"/>
    </source>
</evidence>
<name>A0A8J4E8R6_9ACTN</name>
<feature type="domain" description="Core-binding (CB)" evidence="7">
    <location>
        <begin position="69"/>
        <end position="152"/>
    </location>
</feature>
<dbReference type="Gene3D" id="1.10.150.130">
    <property type="match status" value="1"/>
</dbReference>
<evidence type="ECO:0000256" key="3">
    <source>
        <dbReference type="ARBA" id="ARBA00023172"/>
    </source>
</evidence>
<keyword evidence="3" id="KW-0233">DNA recombination</keyword>
<reference evidence="8" key="1">
    <citation type="submission" date="2021-01" db="EMBL/GenBank/DDBJ databases">
        <title>Whole genome shotgun sequence of Virgisporangium ochraceum NBRC 16418.</title>
        <authorList>
            <person name="Komaki H."/>
            <person name="Tamura T."/>
        </authorList>
    </citation>
    <scope>NUCLEOTIDE SEQUENCE</scope>
    <source>
        <strain evidence="8">NBRC 16418</strain>
    </source>
</reference>
<gene>
    <name evidence="8" type="ORF">Voc01_005660</name>
</gene>
<sequence>MGRRPNGASSIYQGGDGNWHGRVTVGVKDDGTPDRRHIQRKTEAEVIRAVRELEKQRDAGKVRKAGQRWTVAKWLTHWVENIAVNAVRENTISGYRVAVNRHLVPGIGAHRLERLQPEHLERLYTKMQANGSSAGTAHQVHRTVRTALNEAVRRGHITSNPATLVKAPRLSEMEVEPYTVKEVGRLLAEAGQRRNSARWAIALALGLRQGEALGLKWSDIDLETGTLVVRRARLRPRWRHGCDGKCGRKMGGHCPARIALRTETADTKSRAGRRAIGLPGQIVSLLRKHQEIQNGERETAGQLWREGGWVFTTPTGEPLNPRTDYTEWKRLLKAAGIRDGRLHDARHTAATVLLILGVAERAVMGIMGWSNTAMAVRYQHLTAKVRTDIAKQVDGLLWRPDDLGDDGQGGALVPVT</sequence>
<dbReference type="Pfam" id="PF00589">
    <property type="entry name" value="Phage_integrase"/>
    <property type="match status" value="1"/>
</dbReference>
<organism evidence="8 9">
    <name type="scientific">Virgisporangium ochraceum</name>
    <dbReference type="NCBI Taxonomy" id="65505"/>
    <lineage>
        <taxon>Bacteria</taxon>
        <taxon>Bacillati</taxon>
        <taxon>Actinomycetota</taxon>
        <taxon>Actinomycetes</taxon>
        <taxon>Micromonosporales</taxon>
        <taxon>Micromonosporaceae</taxon>
        <taxon>Virgisporangium</taxon>
    </lineage>
</organism>
<feature type="domain" description="Tyr recombinase" evidence="6">
    <location>
        <begin position="173"/>
        <end position="391"/>
    </location>
</feature>
<dbReference type="Pfam" id="PF14659">
    <property type="entry name" value="Phage_int_SAM_3"/>
    <property type="match status" value="1"/>
</dbReference>
<evidence type="ECO:0000256" key="4">
    <source>
        <dbReference type="PROSITE-ProRule" id="PRU01248"/>
    </source>
</evidence>
<dbReference type="Proteomes" id="UP000635606">
    <property type="component" value="Unassembled WGS sequence"/>
</dbReference>
<dbReference type="InterPro" id="IPR050090">
    <property type="entry name" value="Tyrosine_recombinase_XerCD"/>
</dbReference>
<evidence type="ECO:0000259" key="7">
    <source>
        <dbReference type="PROSITE" id="PS51900"/>
    </source>
</evidence>
<dbReference type="GO" id="GO:0015074">
    <property type="term" value="P:DNA integration"/>
    <property type="evidence" value="ECO:0007669"/>
    <property type="project" value="UniProtKB-KW"/>
</dbReference>
<dbReference type="GO" id="GO:0006310">
    <property type="term" value="P:DNA recombination"/>
    <property type="evidence" value="ECO:0007669"/>
    <property type="project" value="UniProtKB-KW"/>
</dbReference>
<keyword evidence="2 4" id="KW-0238">DNA-binding</keyword>
<dbReference type="RefSeq" id="WP_203925650.1">
    <property type="nucleotide sequence ID" value="NZ_BOPH01000007.1"/>
</dbReference>
<feature type="region of interest" description="Disordered" evidence="5">
    <location>
        <begin position="1"/>
        <end position="22"/>
    </location>
</feature>
<dbReference type="EMBL" id="BOPH01000007">
    <property type="protein sequence ID" value="GIJ65649.1"/>
    <property type="molecule type" value="Genomic_DNA"/>
</dbReference>
<comment type="caution">
    <text evidence="8">The sequence shown here is derived from an EMBL/GenBank/DDBJ whole genome shotgun (WGS) entry which is preliminary data.</text>
</comment>
<dbReference type="InterPro" id="IPR010998">
    <property type="entry name" value="Integrase_recombinase_N"/>
</dbReference>
<dbReference type="GO" id="GO:0003677">
    <property type="term" value="F:DNA binding"/>
    <property type="evidence" value="ECO:0007669"/>
    <property type="project" value="UniProtKB-UniRule"/>
</dbReference>
<evidence type="ECO:0000256" key="5">
    <source>
        <dbReference type="SAM" id="MobiDB-lite"/>
    </source>
</evidence>
<dbReference type="Gene3D" id="1.10.443.10">
    <property type="entry name" value="Intergrase catalytic core"/>
    <property type="match status" value="1"/>
</dbReference>
<protein>
    <submittedName>
        <fullName evidence="8">Site-specific integrase</fullName>
    </submittedName>
</protein>
<dbReference type="InterPro" id="IPR011010">
    <property type="entry name" value="DNA_brk_join_enz"/>
</dbReference>
<dbReference type="PANTHER" id="PTHR30349">
    <property type="entry name" value="PHAGE INTEGRASE-RELATED"/>
    <property type="match status" value="1"/>
</dbReference>
<dbReference type="PROSITE" id="PS51898">
    <property type="entry name" value="TYR_RECOMBINASE"/>
    <property type="match status" value="1"/>
</dbReference>
<keyword evidence="9" id="KW-1185">Reference proteome</keyword>